<dbReference type="InterPro" id="IPR007184">
    <property type="entry name" value="Mannoside_phosphorylase"/>
</dbReference>
<evidence type="ECO:0000256" key="1">
    <source>
        <dbReference type="ARBA" id="ARBA00022676"/>
    </source>
</evidence>
<dbReference type="PANTHER" id="PTHR34106">
    <property type="entry name" value="GLYCOSIDASE"/>
    <property type="match status" value="1"/>
</dbReference>
<dbReference type="STRING" id="761804.BN000_04482"/>
<comment type="similarity">
    <text evidence="3">Belongs to the glycosyl hydrolase 130 family.</text>
</comment>
<dbReference type="PANTHER" id="PTHR34106:SF4">
    <property type="entry name" value="BLL5143 PROTEIN"/>
    <property type="match status" value="1"/>
</dbReference>
<dbReference type="RefSeq" id="WP_085242182.1">
    <property type="nucleotide sequence ID" value="NZ_CTEC01000002.1"/>
</dbReference>
<dbReference type="GO" id="GO:0016757">
    <property type="term" value="F:glycosyltransferase activity"/>
    <property type="evidence" value="ECO:0007669"/>
    <property type="project" value="UniProtKB-KW"/>
</dbReference>
<keyword evidence="4" id="KW-0378">Hydrolase</keyword>
<dbReference type="Gene3D" id="2.115.10.20">
    <property type="entry name" value="Glycosyl hydrolase domain, family 43"/>
    <property type="match status" value="1"/>
</dbReference>
<proteinExistence type="inferred from homology"/>
<accession>A0A0U1DMQ9</accession>
<organism evidence="4 5">
    <name type="scientific">Mycobacterium europaeum</name>
    <dbReference type="NCBI Taxonomy" id="761804"/>
    <lineage>
        <taxon>Bacteria</taxon>
        <taxon>Bacillati</taxon>
        <taxon>Actinomycetota</taxon>
        <taxon>Actinomycetes</taxon>
        <taxon>Mycobacteriales</taxon>
        <taxon>Mycobacteriaceae</taxon>
        <taxon>Mycobacterium</taxon>
        <taxon>Mycobacterium simiae complex</taxon>
    </lineage>
</organism>
<dbReference type="OrthoDB" id="9776657at2"/>
<dbReference type="AlphaFoldDB" id="A0A0U1DMQ9"/>
<dbReference type="Pfam" id="PF04041">
    <property type="entry name" value="Glyco_hydro_130"/>
    <property type="match status" value="1"/>
</dbReference>
<evidence type="ECO:0000313" key="5">
    <source>
        <dbReference type="Proteomes" id="UP000199601"/>
    </source>
</evidence>
<gene>
    <name evidence="4" type="ORF">BN000_04482</name>
</gene>
<evidence type="ECO:0000313" key="4">
    <source>
        <dbReference type="EMBL" id="CQD19293.1"/>
    </source>
</evidence>
<sequence length="492" mass="52942">MTSAQAAFVTRSPVRLIANPSRVITRLFVPGQEGFEHQESRAGAVLARILALDEGQVRSSLDDVVVRFDGRHRDLAGTFRRHARELADRLDPGNELSEARTLLLGAAFTSEYALEGAALCNPSIVAHPDQAGTVAGSLRFVLSVRGIGEGHRSSIGFRTGVVDAAGRTTIDDPAPFATAGTPKPALLDAAVFRSELTRLDDAGEVADYILGRLGKSFTRAALDQQLAQLQTHLSTRAHAEETISAFCSIAERTYAVEFADCITLSERVLWPSMGAEQGGMEDARFVRFIDDDGSVTFYATYTAYSGSHIGQQLLTTKDFQSFTSAPIVGRAAANKGLALFPRRIRGHFAAMSRSDRESNTVAYSDRLSVWTSALPCQSPIRAWEALQLGNCGPPIETDAGWLVLTHGVGPMRTYRIGAILLDLDDPTRILGQLPQPLLSPAPDERDGYVPNVVYSCGALVHADTLVLPYGIADTAIGIATVPLPELLTVLSR</sequence>
<evidence type="ECO:0000256" key="3">
    <source>
        <dbReference type="ARBA" id="ARBA00024356"/>
    </source>
</evidence>
<keyword evidence="1" id="KW-0328">Glycosyltransferase</keyword>
<evidence type="ECO:0000256" key="2">
    <source>
        <dbReference type="ARBA" id="ARBA00022679"/>
    </source>
</evidence>
<dbReference type="CDD" id="cd18613">
    <property type="entry name" value="GH130"/>
    <property type="match status" value="1"/>
</dbReference>
<keyword evidence="4" id="KW-0326">Glycosidase</keyword>
<keyword evidence="5" id="KW-1185">Reference proteome</keyword>
<protein>
    <submittedName>
        <fullName evidence="4">Glycosidase</fullName>
    </submittedName>
</protein>
<dbReference type="InterPro" id="IPR023296">
    <property type="entry name" value="Glyco_hydro_beta-prop_sf"/>
</dbReference>
<reference evidence="5" key="1">
    <citation type="submission" date="2015-03" db="EMBL/GenBank/DDBJ databases">
        <authorList>
            <person name="Urmite Genomes"/>
        </authorList>
    </citation>
    <scope>NUCLEOTIDE SEQUENCE [LARGE SCALE GENOMIC DNA]</scope>
    <source>
        <strain evidence="5">CSUR P1344</strain>
    </source>
</reference>
<name>A0A0U1DMQ9_9MYCO</name>
<dbReference type="SUPFAM" id="SSF75005">
    <property type="entry name" value="Arabinanase/levansucrase/invertase"/>
    <property type="match status" value="1"/>
</dbReference>
<dbReference type="GO" id="GO:0016798">
    <property type="term" value="F:hydrolase activity, acting on glycosyl bonds"/>
    <property type="evidence" value="ECO:0007669"/>
    <property type="project" value="UniProtKB-KW"/>
</dbReference>
<dbReference type="Proteomes" id="UP000199601">
    <property type="component" value="Unassembled WGS sequence"/>
</dbReference>
<dbReference type="EMBL" id="CTEC01000002">
    <property type="protein sequence ID" value="CQD19293.1"/>
    <property type="molecule type" value="Genomic_DNA"/>
</dbReference>
<keyword evidence="2" id="KW-0808">Transferase</keyword>